<dbReference type="GO" id="GO:0016491">
    <property type="term" value="F:oxidoreductase activity"/>
    <property type="evidence" value="ECO:0007669"/>
    <property type="project" value="UniProtKB-KW"/>
</dbReference>
<evidence type="ECO:0000313" key="4">
    <source>
        <dbReference type="Proteomes" id="UP001139461"/>
    </source>
</evidence>
<proteinExistence type="inferred from homology"/>
<dbReference type="Pfam" id="PF00106">
    <property type="entry name" value="adh_short"/>
    <property type="match status" value="1"/>
</dbReference>
<dbReference type="InterPro" id="IPR036291">
    <property type="entry name" value="NAD(P)-bd_dom_sf"/>
</dbReference>
<keyword evidence="2" id="KW-0560">Oxidoreductase</keyword>
<keyword evidence="4" id="KW-1185">Reference proteome</keyword>
<comment type="caution">
    <text evidence="3">The sequence shown here is derived from an EMBL/GenBank/DDBJ whole genome shotgun (WGS) entry which is preliminary data.</text>
</comment>
<dbReference type="PANTHER" id="PTHR24321:SF8">
    <property type="entry name" value="ESTRADIOL 17-BETA-DEHYDROGENASE 8-RELATED"/>
    <property type="match status" value="1"/>
</dbReference>
<dbReference type="Proteomes" id="UP001139461">
    <property type="component" value="Unassembled WGS sequence"/>
</dbReference>
<accession>A0A9X1U8L9</accession>
<comment type="similarity">
    <text evidence="1">Belongs to the short-chain dehydrogenases/reductases (SDR) family.</text>
</comment>
<protein>
    <submittedName>
        <fullName evidence="3">SDR family oxidoreductase</fullName>
    </submittedName>
</protein>
<gene>
    <name evidence="3" type="ORF">K8089_00980</name>
</gene>
<sequence>METSKLKKTIVITGGAGGIGTACAQILKEHKLVITDYAKQDVDKAVEKLTVAGFNAVGIACDITKKEDVEKLMEFSLKQGAFGGIIHTAGVSGSGQKPRKVFDIDLVGTDIIIEEFYKIATKDSVLVLFSSIMGHTIPPNAVYDEALLNPQNENSFSTVAKFVNDDADVMYNFAKRGVLLLLKENAYRIGQKGARIVSVSPGVIMTPMGAKAAEEHPERMNKMKELTPLGKYGTPEHIAETVKFLISEKAGFITGSDILIDGGILTQLLKEA</sequence>
<dbReference type="RefSeq" id="WP_237601393.1">
    <property type="nucleotide sequence ID" value="NZ_JAIRBA010000001.1"/>
</dbReference>
<dbReference type="InterPro" id="IPR002347">
    <property type="entry name" value="SDR_fam"/>
</dbReference>
<dbReference type="PRINTS" id="PR00081">
    <property type="entry name" value="GDHRDH"/>
</dbReference>
<evidence type="ECO:0000313" key="3">
    <source>
        <dbReference type="EMBL" id="MCG2417576.1"/>
    </source>
</evidence>
<dbReference type="EMBL" id="JAIRBA010000001">
    <property type="protein sequence ID" value="MCG2417576.1"/>
    <property type="molecule type" value="Genomic_DNA"/>
</dbReference>
<reference evidence="3" key="1">
    <citation type="submission" date="2021-09" db="EMBL/GenBank/DDBJ databases">
        <title>Genome of Aequorivita sp. strain F47161.</title>
        <authorList>
            <person name="Wang Y."/>
        </authorList>
    </citation>
    <scope>NUCLEOTIDE SEQUENCE</scope>
    <source>
        <strain evidence="3">F47161</strain>
    </source>
</reference>
<dbReference type="PROSITE" id="PS51257">
    <property type="entry name" value="PROKAR_LIPOPROTEIN"/>
    <property type="match status" value="1"/>
</dbReference>
<dbReference type="Gene3D" id="3.40.50.720">
    <property type="entry name" value="NAD(P)-binding Rossmann-like Domain"/>
    <property type="match status" value="1"/>
</dbReference>
<name>A0A9X1U8L9_9FLAO</name>
<dbReference type="CDD" id="cd05233">
    <property type="entry name" value="SDR_c"/>
    <property type="match status" value="1"/>
</dbReference>
<dbReference type="PANTHER" id="PTHR24321">
    <property type="entry name" value="DEHYDROGENASES, SHORT CHAIN"/>
    <property type="match status" value="1"/>
</dbReference>
<dbReference type="AlphaFoldDB" id="A0A9X1U8L9"/>
<organism evidence="3 4">
    <name type="scientific">Aequorivita vitellina</name>
    <dbReference type="NCBI Taxonomy" id="2874475"/>
    <lineage>
        <taxon>Bacteria</taxon>
        <taxon>Pseudomonadati</taxon>
        <taxon>Bacteroidota</taxon>
        <taxon>Flavobacteriia</taxon>
        <taxon>Flavobacteriales</taxon>
        <taxon>Flavobacteriaceae</taxon>
        <taxon>Aequorivita</taxon>
    </lineage>
</organism>
<dbReference type="SUPFAM" id="SSF51735">
    <property type="entry name" value="NAD(P)-binding Rossmann-fold domains"/>
    <property type="match status" value="1"/>
</dbReference>
<evidence type="ECO:0000256" key="1">
    <source>
        <dbReference type="ARBA" id="ARBA00006484"/>
    </source>
</evidence>
<dbReference type="Pfam" id="PF13561">
    <property type="entry name" value="adh_short_C2"/>
    <property type="match status" value="1"/>
</dbReference>
<evidence type="ECO:0000256" key="2">
    <source>
        <dbReference type="ARBA" id="ARBA00023002"/>
    </source>
</evidence>